<evidence type="ECO:0000256" key="1">
    <source>
        <dbReference type="SAM" id="MobiDB-lite"/>
    </source>
</evidence>
<protein>
    <submittedName>
        <fullName evidence="2">Uncharacterized protein</fullName>
    </submittedName>
</protein>
<organism evidence="2 3">
    <name type="scientific">Rhodovulum visakhapatnamense</name>
    <dbReference type="NCBI Taxonomy" id="364297"/>
    <lineage>
        <taxon>Bacteria</taxon>
        <taxon>Pseudomonadati</taxon>
        <taxon>Pseudomonadota</taxon>
        <taxon>Alphaproteobacteria</taxon>
        <taxon>Rhodobacterales</taxon>
        <taxon>Paracoccaceae</taxon>
        <taxon>Rhodovulum</taxon>
    </lineage>
</organism>
<evidence type="ECO:0000313" key="3">
    <source>
        <dbReference type="Proteomes" id="UP000295484"/>
    </source>
</evidence>
<reference evidence="2 3" key="1">
    <citation type="submission" date="2019-03" db="EMBL/GenBank/DDBJ databases">
        <title>Genomic Encyclopedia of Type Strains, Phase IV (KMG-IV): sequencing the most valuable type-strain genomes for metagenomic binning, comparative biology and taxonomic classification.</title>
        <authorList>
            <person name="Goeker M."/>
        </authorList>
    </citation>
    <scope>NUCLEOTIDE SEQUENCE [LARGE SCALE GENOMIC DNA]</scope>
    <source>
        <strain evidence="2 3">JA181</strain>
    </source>
</reference>
<dbReference type="Proteomes" id="UP000295484">
    <property type="component" value="Unassembled WGS sequence"/>
</dbReference>
<comment type="caution">
    <text evidence="2">The sequence shown here is derived from an EMBL/GenBank/DDBJ whole genome shotgun (WGS) entry which is preliminary data.</text>
</comment>
<dbReference type="AlphaFoldDB" id="A0A4R8FHB2"/>
<proteinExistence type="predicted"/>
<dbReference type="EMBL" id="SOEB01000020">
    <property type="protein sequence ID" value="TDX25399.1"/>
    <property type="molecule type" value="Genomic_DNA"/>
</dbReference>
<feature type="region of interest" description="Disordered" evidence="1">
    <location>
        <begin position="1"/>
        <end position="41"/>
    </location>
</feature>
<accession>A0A4R8FHB2</accession>
<evidence type="ECO:0000313" key="2">
    <source>
        <dbReference type="EMBL" id="TDX25399.1"/>
    </source>
</evidence>
<sequence length="41" mass="4438">MGVGPPTDGPARCEATAGRRDADPRLVGMYSKTKHRNRGRV</sequence>
<gene>
    <name evidence="2" type="ORF">EV657_12034</name>
</gene>
<feature type="compositionally biased region" description="Basic residues" evidence="1">
    <location>
        <begin position="32"/>
        <end position="41"/>
    </location>
</feature>
<name>A0A4R8FHB2_9RHOB</name>